<keyword evidence="3 6" id="KW-1133">Transmembrane helix</keyword>
<dbReference type="OrthoDB" id="10266980at2759"/>
<dbReference type="PANTHER" id="PTHR13439">
    <property type="entry name" value="CT120 PROTEIN"/>
    <property type="match status" value="1"/>
</dbReference>
<comment type="subcellular location">
    <subcellularLocation>
        <location evidence="1">Membrane</location>
        <topology evidence="1">Multi-pass membrane protein</topology>
    </subcellularLocation>
</comment>
<evidence type="ECO:0000256" key="3">
    <source>
        <dbReference type="ARBA" id="ARBA00022989"/>
    </source>
</evidence>
<feature type="transmembrane region" description="Helical" evidence="6">
    <location>
        <begin position="216"/>
        <end position="235"/>
    </location>
</feature>
<dbReference type="Proteomes" id="UP000694569">
    <property type="component" value="Unplaced"/>
</dbReference>
<dbReference type="SMART" id="SM00724">
    <property type="entry name" value="TLC"/>
    <property type="match status" value="1"/>
</dbReference>
<keyword evidence="2 5" id="KW-0812">Transmembrane</keyword>
<dbReference type="Pfam" id="PF03798">
    <property type="entry name" value="TRAM_LAG1_CLN8"/>
    <property type="match status" value="1"/>
</dbReference>
<dbReference type="AlphaFoldDB" id="A0A8C5QFP8"/>
<name>A0A8C5QFP8_9ANUR</name>
<dbReference type="InterPro" id="IPR006634">
    <property type="entry name" value="TLC-dom"/>
</dbReference>
<keyword evidence="4 5" id="KW-0472">Membrane</keyword>
<dbReference type="PROSITE" id="PS50922">
    <property type="entry name" value="TLC"/>
    <property type="match status" value="1"/>
</dbReference>
<keyword evidence="9" id="KW-1185">Reference proteome</keyword>
<evidence type="ECO:0000313" key="9">
    <source>
        <dbReference type="Proteomes" id="UP000694569"/>
    </source>
</evidence>
<dbReference type="InterPro" id="IPR050846">
    <property type="entry name" value="TLCD"/>
</dbReference>
<evidence type="ECO:0000259" key="7">
    <source>
        <dbReference type="PROSITE" id="PS50922"/>
    </source>
</evidence>
<organism evidence="8 9">
    <name type="scientific">Leptobrachium leishanense</name>
    <name type="common">Leishan spiny toad</name>
    <dbReference type="NCBI Taxonomy" id="445787"/>
    <lineage>
        <taxon>Eukaryota</taxon>
        <taxon>Metazoa</taxon>
        <taxon>Chordata</taxon>
        <taxon>Craniata</taxon>
        <taxon>Vertebrata</taxon>
        <taxon>Euteleostomi</taxon>
        <taxon>Amphibia</taxon>
        <taxon>Batrachia</taxon>
        <taxon>Anura</taxon>
        <taxon>Pelobatoidea</taxon>
        <taxon>Megophryidae</taxon>
        <taxon>Leptobrachium</taxon>
    </lineage>
</organism>
<feature type="transmembrane region" description="Helical" evidence="6">
    <location>
        <begin position="6"/>
        <end position="26"/>
    </location>
</feature>
<dbReference type="GO" id="GO:0016020">
    <property type="term" value="C:membrane"/>
    <property type="evidence" value="ECO:0007669"/>
    <property type="project" value="UniProtKB-SubCell"/>
</dbReference>
<proteinExistence type="predicted"/>
<evidence type="ECO:0000256" key="5">
    <source>
        <dbReference type="PROSITE-ProRule" id="PRU00205"/>
    </source>
</evidence>
<dbReference type="GeneTree" id="ENSGT01010000222313"/>
<feature type="transmembrane region" description="Helical" evidence="6">
    <location>
        <begin position="173"/>
        <end position="196"/>
    </location>
</feature>
<protein>
    <recommendedName>
        <fullName evidence="7">TLC domain-containing protein</fullName>
    </recommendedName>
</protein>
<sequence>MEDSVLFTYAVCACSLIGFQFLFSVISHKISSKISTTYPQLSMAKQCDWDSRLVSNIHALIVGSFCLYILAYDDAVNTDPIWGDPFRVQINVAITCGYIVCDLILLARFWKVMRDPYIVCHHLAVLYAYGFVLNRGCLPYFANFRLISEFSTPFVNQRWYFDTIGVPRSSWPVLLNGFGLAVTFFVVRIAVIPSYYSQVFATFGTEGFIRLGIGPQVAWIVSCVILDILNVFWMYKIGRGFYRVLKVKPDGKPKRNHAD</sequence>
<reference evidence="8" key="2">
    <citation type="submission" date="2025-09" db="UniProtKB">
        <authorList>
            <consortium name="Ensembl"/>
        </authorList>
    </citation>
    <scope>IDENTIFICATION</scope>
</reference>
<evidence type="ECO:0000313" key="8">
    <source>
        <dbReference type="Ensembl" id="ENSLLEP00000037074.1"/>
    </source>
</evidence>
<dbReference type="PANTHER" id="PTHR13439:SF49">
    <property type="entry name" value="TLC DOMAIN-CONTAINING PROTEIN 4-B"/>
    <property type="match status" value="1"/>
</dbReference>
<feature type="transmembrane region" description="Helical" evidence="6">
    <location>
        <begin position="53"/>
        <end position="72"/>
    </location>
</feature>
<evidence type="ECO:0000256" key="2">
    <source>
        <dbReference type="ARBA" id="ARBA00022692"/>
    </source>
</evidence>
<dbReference type="Ensembl" id="ENSLLET00000038503.1">
    <property type="protein sequence ID" value="ENSLLEP00000037074.1"/>
    <property type="gene ID" value="ENSLLEG00000023479.1"/>
</dbReference>
<evidence type="ECO:0000256" key="6">
    <source>
        <dbReference type="SAM" id="Phobius"/>
    </source>
</evidence>
<accession>A0A8C5QFP8</accession>
<feature type="transmembrane region" description="Helical" evidence="6">
    <location>
        <begin position="92"/>
        <end position="110"/>
    </location>
</feature>
<dbReference type="GO" id="GO:0005783">
    <property type="term" value="C:endoplasmic reticulum"/>
    <property type="evidence" value="ECO:0007669"/>
    <property type="project" value="TreeGrafter"/>
</dbReference>
<evidence type="ECO:0000256" key="1">
    <source>
        <dbReference type="ARBA" id="ARBA00004141"/>
    </source>
</evidence>
<reference evidence="8" key="1">
    <citation type="submission" date="2025-08" db="UniProtKB">
        <authorList>
            <consortium name="Ensembl"/>
        </authorList>
    </citation>
    <scope>IDENTIFICATION</scope>
</reference>
<feature type="domain" description="TLC" evidence="7">
    <location>
        <begin position="44"/>
        <end position="246"/>
    </location>
</feature>
<dbReference type="GO" id="GO:0055088">
    <property type="term" value="P:lipid homeostasis"/>
    <property type="evidence" value="ECO:0007669"/>
    <property type="project" value="TreeGrafter"/>
</dbReference>
<evidence type="ECO:0000256" key="4">
    <source>
        <dbReference type="ARBA" id="ARBA00023136"/>
    </source>
</evidence>